<comment type="caution">
    <text evidence="2">The sequence shown here is derived from an EMBL/GenBank/DDBJ whole genome shotgun (WGS) entry which is preliminary data.</text>
</comment>
<feature type="region of interest" description="Disordered" evidence="1">
    <location>
        <begin position="1"/>
        <end position="95"/>
    </location>
</feature>
<feature type="compositionally biased region" description="Basic and acidic residues" evidence="1">
    <location>
        <begin position="78"/>
        <end position="90"/>
    </location>
</feature>
<feature type="compositionally biased region" description="Polar residues" evidence="1">
    <location>
        <begin position="271"/>
        <end position="288"/>
    </location>
</feature>
<evidence type="ECO:0000256" key="1">
    <source>
        <dbReference type="SAM" id="MobiDB-lite"/>
    </source>
</evidence>
<protein>
    <recommendedName>
        <fullName evidence="4">C2H2-type domain-containing protein</fullName>
    </recommendedName>
</protein>
<dbReference type="Proteomes" id="UP000230750">
    <property type="component" value="Unassembled WGS sequence"/>
</dbReference>
<feature type="compositionally biased region" description="Basic and acidic residues" evidence="1">
    <location>
        <begin position="41"/>
        <end position="57"/>
    </location>
</feature>
<feature type="region of interest" description="Disordered" evidence="1">
    <location>
        <begin position="356"/>
        <end position="384"/>
    </location>
</feature>
<dbReference type="EMBL" id="MRZV01000547">
    <property type="protein sequence ID" value="PIK47976.1"/>
    <property type="molecule type" value="Genomic_DNA"/>
</dbReference>
<feature type="region of interest" description="Disordered" evidence="1">
    <location>
        <begin position="269"/>
        <end position="292"/>
    </location>
</feature>
<gene>
    <name evidence="2" type="ORF">BSL78_15184</name>
</gene>
<keyword evidence="3" id="KW-1185">Reference proteome</keyword>
<proteinExistence type="predicted"/>
<dbReference type="Gene3D" id="3.30.160.60">
    <property type="entry name" value="Classic Zinc Finger"/>
    <property type="match status" value="1"/>
</dbReference>
<name>A0A2G8KJ03_STIJA</name>
<evidence type="ECO:0000313" key="3">
    <source>
        <dbReference type="Proteomes" id="UP000230750"/>
    </source>
</evidence>
<accession>A0A2G8KJ03</accession>
<evidence type="ECO:0000313" key="2">
    <source>
        <dbReference type="EMBL" id="PIK47976.1"/>
    </source>
</evidence>
<feature type="compositionally biased region" description="Basic and acidic residues" evidence="1">
    <location>
        <begin position="14"/>
        <end position="26"/>
    </location>
</feature>
<reference evidence="2 3" key="1">
    <citation type="journal article" date="2017" name="PLoS Biol.">
        <title>The sea cucumber genome provides insights into morphological evolution and visceral regeneration.</title>
        <authorList>
            <person name="Zhang X."/>
            <person name="Sun L."/>
            <person name="Yuan J."/>
            <person name="Sun Y."/>
            <person name="Gao Y."/>
            <person name="Zhang L."/>
            <person name="Li S."/>
            <person name="Dai H."/>
            <person name="Hamel J.F."/>
            <person name="Liu C."/>
            <person name="Yu Y."/>
            <person name="Liu S."/>
            <person name="Lin W."/>
            <person name="Guo K."/>
            <person name="Jin S."/>
            <person name="Xu P."/>
            <person name="Storey K.B."/>
            <person name="Huan P."/>
            <person name="Zhang T."/>
            <person name="Zhou Y."/>
            <person name="Zhang J."/>
            <person name="Lin C."/>
            <person name="Li X."/>
            <person name="Xing L."/>
            <person name="Huo D."/>
            <person name="Sun M."/>
            <person name="Wang L."/>
            <person name="Mercier A."/>
            <person name="Li F."/>
            <person name="Yang H."/>
            <person name="Xiang J."/>
        </authorList>
    </citation>
    <scope>NUCLEOTIDE SEQUENCE [LARGE SCALE GENOMIC DNA]</scope>
    <source>
        <strain evidence="2">Shaxun</strain>
        <tissue evidence="2">Muscle</tissue>
    </source>
</reference>
<organism evidence="2 3">
    <name type="scientific">Stichopus japonicus</name>
    <name type="common">Sea cucumber</name>
    <dbReference type="NCBI Taxonomy" id="307972"/>
    <lineage>
        <taxon>Eukaryota</taxon>
        <taxon>Metazoa</taxon>
        <taxon>Echinodermata</taxon>
        <taxon>Eleutherozoa</taxon>
        <taxon>Echinozoa</taxon>
        <taxon>Holothuroidea</taxon>
        <taxon>Aspidochirotacea</taxon>
        <taxon>Aspidochirotida</taxon>
        <taxon>Stichopodidae</taxon>
        <taxon>Apostichopus</taxon>
    </lineage>
</organism>
<dbReference type="AlphaFoldDB" id="A0A2G8KJ03"/>
<evidence type="ECO:0008006" key="4">
    <source>
        <dbReference type="Google" id="ProtNLM"/>
    </source>
</evidence>
<sequence length="384" mass="44193">MHGMQVQGLQGENEQPKDLKQHLEQKHSKKSKRQSCSECSYRTDRKNDLVKHIKNKNEGAFGGSDHQSRQKQRHHDNRKNERRSLEDRHSPPKAQRTFSYAPVLEDLFSSPISQLNQPPSPLSPSCFPIARQTSSPKTPKEVTKIPTKSKVFAFRRNNVCVEGGAYNRKQTVSGYHGNSTGRRWSIQSCSLRRVPEIRLKMSKREEKSKGFKLQASEAFSEIGDRLEYFEGDRFPETESEEEVLPRDTTLTPDLNAKAAEIFKRLGLEDSSAGTSAPKSSYKLRSTNETPEDDSTFIHVDPLCFQRVEVLQKHRRWTTFPAKQDRALRVPEETCKNLFHPPPIPRDETYRLQAEQGLRGRNSKDPHRKRLEIPYLNLTSHHELG</sequence>
<dbReference type="Pfam" id="PF13909">
    <property type="entry name" value="zf-H2C2_5"/>
    <property type="match status" value="1"/>
</dbReference>